<dbReference type="InterPro" id="IPR036397">
    <property type="entry name" value="RNaseH_sf"/>
</dbReference>
<dbReference type="PANTHER" id="PTHR33481">
    <property type="entry name" value="REVERSE TRANSCRIPTASE"/>
    <property type="match status" value="1"/>
</dbReference>
<dbReference type="GO" id="GO:0003676">
    <property type="term" value="F:nucleic acid binding"/>
    <property type="evidence" value="ECO:0007669"/>
    <property type="project" value="InterPro"/>
</dbReference>
<accession>A0A409YYT7</accession>
<feature type="region of interest" description="Disordered" evidence="1">
    <location>
        <begin position="667"/>
        <end position="691"/>
    </location>
</feature>
<dbReference type="InParanoid" id="A0A409YYT7"/>
<protein>
    <recommendedName>
        <fullName evidence="2">RNase H type-1 domain-containing protein</fullName>
    </recommendedName>
</protein>
<dbReference type="SUPFAM" id="SSF53098">
    <property type="entry name" value="Ribonuclease H-like"/>
    <property type="match status" value="1"/>
</dbReference>
<gene>
    <name evidence="3" type="ORF">CVT24_012137</name>
</gene>
<dbReference type="EMBL" id="NHTK01000112">
    <property type="protein sequence ID" value="PPR08171.1"/>
    <property type="molecule type" value="Genomic_DNA"/>
</dbReference>
<dbReference type="InterPro" id="IPR012337">
    <property type="entry name" value="RNaseH-like_sf"/>
</dbReference>
<name>A0A409YYT7_9AGAR</name>
<dbReference type="Pfam" id="PF00075">
    <property type="entry name" value="RNase_H"/>
    <property type="match status" value="1"/>
</dbReference>
<dbReference type="AlphaFoldDB" id="A0A409YYT7"/>
<dbReference type="PROSITE" id="PS50879">
    <property type="entry name" value="RNASE_H_1"/>
    <property type="match status" value="1"/>
</dbReference>
<sequence>MWVAGKMVLGNGGDGTRARIPPLAVKDDGRNVRLAVSNEDQGKAFFEAFFPKRTAPRASGGEGEYPRERWKYETVTDEEISEVIRSLKPYKKSKSGTPPNSVFINARDILTPYLGPIFRATDTTEFYPSDWKITETPILRKPGKSDYTTANAYRPIGHVEWLRRRNEGRRTVLCFDDYSTEEFDVEDGLDQGEAQSLILYLLYNAKVPEMSDKKRGVTVQAFVDDVGIVATGKDFNETHNNLKNTMEKPQGVLEWAESHNCTFGIEKFQLLDATRRKSPNPAGRGKQRGLAQDPYGIETFHPPNALHETKKGSAFVKKLDSILGRAAVMIVGGLSTSPRDVAMVHAGLERMDLAITKANYRAALRLCTLPKEHPLYKPAATASKRCVKRFPTPIHHLLNAFDLNFERTEKVQPRYKLEWDKRRVTVEIAEDREEAIGREEEEWTRGSREWKIYSDGSAMEGKVGAAAVIYRGGEEKRAEKRRLGSARYHTVYEAKVVGLEVATRLALEKGCRGRITFGLDNQAVLATLRGGRAHTAQAIWGRVHANVRGLLKQDRQVELCFRWVPGHEGIEGNERADQLAKEATVERRGDKLPRNRAALWQDFKNSIKLRRRQEWEESPRFQKIDKYDNTMPSRRYERLVKMLQRKQASMIFQLRTGHAPLAKHLHNMGKTDSPTCKTLRTRGYRPSPEDK</sequence>
<reference evidence="3 4" key="1">
    <citation type="journal article" date="2018" name="Evol. Lett.">
        <title>Horizontal gene cluster transfer increased hallucinogenic mushroom diversity.</title>
        <authorList>
            <person name="Reynolds H.T."/>
            <person name="Vijayakumar V."/>
            <person name="Gluck-Thaler E."/>
            <person name="Korotkin H.B."/>
            <person name="Matheny P.B."/>
            <person name="Slot J.C."/>
        </authorList>
    </citation>
    <scope>NUCLEOTIDE SEQUENCE [LARGE SCALE GENOMIC DNA]</scope>
    <source>
        <strain evidence="3 4">2629</strain>
    </source>
</reference>
<dbReference type="OrthoDB" id="412006at2759"/>
<dbReference type="STRING" id="181874.A0A409YYT7"/>
<feature type="domain" description="RNase H type-1" evidence="2">
    <location>
        <begin position="446"/>
        <end position="585"/>
    </location>
</feature>
<evidence type="ECO:0000256" key="1">
    <source>
        <dbReference type="SAM" id="MobiDB-lite"/>
    </source>
</evidence>
<evidence type="ECO:0000259" key="2">
    <source>
        <dbReference type="PROSITE" id="PS50879"/>
    </source>
</evidence>
<evidence type="ECO:0000313" key="4">
    <source>
        <dbReference type="Proteomes" id="UP000284842"/>
    </source>
</evidence>
<dbReference type="GO" id="GO:0004523">
    <property type="term" value="F:RNA-DNA hybrid ribonuclease activity"/>
    <property type="evidence" value="ECO:0007669"/>
    <property type="project" value="InterPro"/>
</dbReference>
<dbReference type="InterPro" id="IPR002156">
    <property type="entry name" value="RNaseH_domain"/>
</dbReference>
<dbReference type="Proteomes" id="UP000284842">
    <property type="component" value="Unassembled WGS sequence"/>
</dbReference>
<evidence type="ECO:0000313" key="3">
    <source>
        <dbReference type="EMBL" id="PPR08171.1"/>
    </source>
</evidence>
<dbReference type="Gene3D" id="3.30.420.10">
    <property type="entry name" value="Ribonuclease H-like superfamily/Ribonuclease H"/>
    <property type="match status" value="1"/>
</dbReference>
<dbReference type="CDD" id="cd09276">
    <property type="entry name" value="Rnase_HI_RT_non_LTR"/>
    <property type="match status" value="1"/>
</dbReference>
<keyword evidence="4" id="KW-1185">Reference proteome</keyword>
<proteinExistence type="predicted"/>
<dbReference type="PANTHER" id="PTHR33481:SF1">
    <property type="entry name" value="ENDONUCLEASE_EXONUCLEASE_PHOSPHATASE DOMAIN-CONTAINING PROTEIN-RELATED"/>
    <property type="match status" value="1"/>
</dbReference>
<comment type="caution">
    <text evidence="3">The sequence shown here is derived from an EMBL/GenBank/DDBJ whole genome shotgun (WGS) entry which is preliminary data.</text>
</comment>
<organism evidence="3 4">
    <name type="scientific">Panaeolus cyanescens</name>
    <dbReference type="NCBI Taxonomy" id="181874"/>
    <lineage>
        <taxon>Eukaryota</taxon>
        <taxon>Fungi</taxon>
        <taxon>Dikarya</taxon>
        <taxon>Basidiomycota</taxon>
        <taxon>Agaricomycotina</taxon>
        <taxon>Agaricomycetes</taxon>
        <taxon>Agaricomycetidae</taxon>
        <taxon>Agaricales</taxon>
        <taxon>Agaricineae</taxon>
        <taxon>Galeropsidaceae</taxon>
        <taxon>Panaeolus</taxon>
    </lineage>
</organism>